<organism evidence="2 3">
    <name type="scientific">Ophiocordyceps polyrhachis-furcata BCC 54312</name>
    <dbReference type="NCBI Taxonomy" id="1330021"/>
    <lineage>
        <taxon>Eukaryota</taxon>
        <taxon>Fungi</taxon>
        <taxon>Dikarya</taxon>
        <taxon>Ascomycota</taxon>
        <taxon>Pezizomycotina</taxon>
        <taxon>Sordariomycetes</taxon>
        <taxon>Hypocreomycetidae</taxon>
        <taxon>Hypocreales</taxon>
        <taxon>Ophiocordycipitaceae</taxon>
        <taxon>Ophiocordyceps</taxon>
    </lineage>
</organism>
<feature type="compositionally biased region" description="Polar residues" evidence="1">
    <location>
        <begin position="369"/>
        <end position="387"/>
    </location>
</feature>
<dbReference type="OrthoDB" id="5404004at2759"/>
<evidence type="ECO:0000256" key="1">
    <source>
        <dbReference type="SAM" id="MobiDB-lite"/>
    </source>
</evidence>
<feature type="compositionally biased region" description="Polar residues" evidence="1">
    <location>
        <begin position="82"/>
        <end position="96"/>
    </location>
</feature>
<comment type="caution">
    <text evidence="2">The sequence shown here is derived from an EMBL/GenBank/DDBJ whole genome shotgun (WGS) entry which is preliminary data.</text>
</comment>
<evidence type="ECO:0000313" key="2">
    <source>
        <dbReference type="EMBL" id="RCI09755.1"/>
    </source>
</evidence>
<dbReference type="STRING" id="1330021.A0A367L5P8"/>
<feature type="compositionally biased region" description="Polar residues" evidence="1">
    <location>
        <begin position="1"/>
        <end position="11"/>
    </location>
</feature>
<feature type="region of interest" description="Disordered" evidence="1">
    <location>
        <begin position="1"/>
        <end position="173"/>
    </location>
</feature>
<gene>
    <name evidence="2" type="ORF">L249_4137</name>
</gene>
<name>A0A367L5P8_9HYPO</name>
<keyword evidence="3" id="KW-1185">Reference proteome</keyword>
<feature type="region of interest" description="Disordered" evidence="1">
    <location>
        <begin position="284"/>
        <end position="305"/>
    </location>
</feature>
<feature type="compositionally biased region" description="Polar residues" evidence="1">
    <location>
        <begin position="412"/>
        <end position="440"/>
    </location>
</feature>
<dbReference type="AlphaFoldDB" id="A0A367L5P8"/>
<reference evidence="2 3" key="1">
    <citation type="journal article" date="2015" name="BMC Genomics">
        <title>Insights from the genome of Ophiocordyceps polyrhachis-furcata to pathogenicity and host specificity in insect fungi.</title>
        <authorList>
            <person name="Wichadakul D."/>
            <person name="Kobmoo N."/>
            <person name="Ingsriswang S."/>
            <person name="Tangphatsornruang S."/>
            <person name="Chantasingh D."/>
            <person name="Luangsa-ard J.J."/>
            <person name="Eurwilaichitr L."/>
        </authorList>
    </citation>
    <scope>NUCLEOTIDE SEQUENCE [LARGE SCALE GENOMIC DNA]</scope>
    <source>
        <strain evidence="2 3">BCC 54312</strain>
    </source>
</reference>
<dbReference type="Proteomes" id="UP000253664">
    <property type="component" value="Unassembled WGS sequence"/>
</dbReference>
<proteinExistence type="predicted"/>
<feature type="compositionally biased region" description="Low complexity" evidence="1">
    <location>
        <begin position="26"/>
        <end position="36"/>
    </location>
</feature>
<feature type="compositionally biased region" description="Polar residues" evidence="1">
    <location>
        <begin position="138"/>
        <end position="147"/>
    </location>
</feature>
<feature type="compositionally biased region" description="Basic residues" evidence="1">
    <location>
        <begin position="101"/>
        <end position="117"/>
    </location>
</feature>
<evidence type="ECO:0000313" key="3">
    <source>
        <dbReference type="Proteomes" id="UP000253664"/>
    </source>
</evidence>
<dbReference type="EMBL" id="LKCN02000014">
    <property type="protein sequence ID" value="RCI09755.1"/>
    <property type="molecule type" value="Genomic_DNA"/>
</dbReference>
<accession>A0A367L5P8</accession>
<feature type="region of interest" description="Disordered" evidence="1">
    <location>
        <begin position="317"/>
        <end position="441"/>
    </location>
</feature>
<sequence>MSGSTVRSEGSFTPYHRPIRSETPRSSHSTLTSSLRDQTSSPLMAPQDSETGVIAIGMALGSPTQPQPPPPMAVWPYHSFEPTVTTTVEAQSPNKSELSRSKSRKWGIFRSRSKKGKQQQDDLQPVRAPSPASHHVRVTSTTGQARASTERKPKTLVKSRTEPMAVDQPSKSPLSFLTRAISKDDHDNHHNQLKRETFQFFHPPSPPLSDKLLDVDIPDVTMERYSVMFGHLLENRSTASLLARRQANRDKIKAIREGEGQTPAEKPEMPGCFPTIMISGSSIPPMRLAPTEESPSLKPVPQRRSYTVPSMLASPTETDFEARGASPQQVETPRHVATSIRRRDSEDQAPTAVKSPNPRPMLISKYHQRSLSEQSMRSAPSPMTFSPASGPIHRGSGPPSGRTWKSAHPPLSGSTTPSIFSPPATQSISSPSEVSPTTQDPVEMSIARQISVSRQQRVMLGPLQRSVLESKRINETRSSTPHLVDPTQDPDSPVFRQGERAVVEGV</sequence>
<protein>
    <submittedName>
        <fullName evidence="2">Uncharacterized protein</fullName>
    </submittedName>
</protein>
<feature type="region of interest" description="Disordered" evidence="1">
    <location>
        <begin position="469"/>
        <end position="494"/>
    </location>
</feature>